<reference evidence="2 3" key="1">
    <citation type="journal article" date="2021" name="Hortic Res">
        <title>The domestication of Cucurbita argyrosperma as revealed by the genome of its wild relative.</title>
        <authorList>
            <person name="Barrera-Redondo J."/>
            <person name="Sanchez-de la Vega G."/>
            <person name="Aguirre-Liguori J.A."/>
            <person name="Castellanos-Morales G."/>
            <person name="Gutierrez-Guerrero Y.T."/>
            <person name="Aguirre-Dugua X."/>
            <person name="Aguirre-Planter E."/>
            <person name="Tenaillon M.I."/>
            <person name="Lira-Saade R."/>
            <person name="Eguiarte L.E."/>
        </authorList>
    </citation>
    <scope>NUCLEOTIDE SEQUENCE [LARGE SCALE GENOMIC DNA]</scope>
    <source>
        <strain evidence="2">JBR-2021</strain>
    </source>
</reference>
<sequence length="95" mass="10211">MCYRGLVVASMTRESKISGGNSPGLVAPPAAASSGNERETQRLGGPRNSYHGFSRPQSQSFFHCKAALSLLRLLLLLLLRLLPADQACVILRTGE</sequence>
<proteinExistence type="predicted"/>
<evidence type="ECO:0000256" key="1">
    <source>
        <dbReference type="SAM" id="MobiDB-lite"/>
    </source>
</evidence>
<accession>A0AAV6LUY2</accession>
<evidence type="ECO:0000313" key="3">
    <source>
        <dbReference type="Proteomes" id="UP000685013"/>
    </source>
</evidence>
<feature type="non-terminal residue" evidence="2">
    <location>
        <position position="1"/>
    </location>
</feature>
<dbReference type="Proteomes" id="UP000685013">
    <property type="component" value="Chromosome 20"/>
</dbReference>
<organism evidence="2 3">
    <name type="scientific">Cucurbita argyrosperma subsp. sororia</name>
    <dbReference type="NCBI Taxonomy" id="37648"/>
    <lineage>
        <taxon>Eukaryota</taxon>
        <taxon>Viridiplantae</taxon>
        <taxon>Streptophyta</taxon>
        <taxon>Embryophyta</taxon>
        <taxon>Tracheophyta</taxon>
        <taxon>Spermatophyta</taxon>
        <taxon>Magnoliopsida</taxon>
        <taxon>eudicotyledons</taxon>
        <taxon>Gunneridae</taxon>
        <taxon>Pentapetalae</taxon>
        <taxon>rosids</taxon>
        <taxon>fabids</taxon>
        <taxon>Cucurbitales</taxon>
        <taxon>Cucurbitaceae</taxon>
        <taxon>Cucurbiteae</taxon>
        <taxon>Cucurbita</taxon>
    </lineage>
</organism>
<name>A0AAV6LUY2_9ROSI</name>
<protein>
    <submittedName>
        <fullName evidence="2">Uncharacterized protein</fullName>
    </submittedName>
</protein>
<dbReference type="AlphaFoldDB" id="A0AAV6LUY2"/>
<comment type="caution">
    <text evidence="2">The sequence shown here is derived from an EMBL/GenBank/DDBJ whole genome shotgun (WGS) entry which is preliminary data.</text>
</comment>
<evidence type="ECO:0000313" key="2">
    <source>
        <dbReference type="EMBL" id="KAG6570889.1"/>
    </source>
</evidence>
<gene>
    <name evidence="2" type="ORF">SDJN03_29804</name>
</gene>
<keyword evidence="3" id="KW-1185">Reference proteome</keyword>
<dbReference type="EMBL" id="JAGKQH010000020">
    <property type="protein sequence ID" value="KAG6570889.1"/>
    <property type="molecule type" value="Genomic_DNA"/>
</dbReference>
<feature type="region of interest" description="Disordered" evidence="1">
    <location>
        <begin position="15"/>
        <end position="50"/>
    </location>
</feature>